<evidence type="ECO:0000313" key="3">
    <source>
        <dbReference type="Proteomes" id="UP000273807"/>
    </source>
</evidence>
<comment type="caution">
    <text evidence="2">The sequence shown here is derived from an EMBL/GenBank/DDBJ whole genome shotgun (WGS) entry which is preliminary data.</text>
</comment>
<reference evidence="2 3" key="1">
    <citation type="submission" date="2018-10" db="EMBL/GenBank/DDBJ databases">
        <title>Genome sequencing of Arthrobacter oryzae TNB02.</title>
        <authorList>
            <person name="Cho Y.-J."/>
            <person name="Cho A."/>
            <person name="Kim O.-S."/>
        </authorList>
    </citation>
    <scope>NUCLEOTIDE SEQUENCE [LARGE SCALE GENOMIC DNA]</scope>
    <source>
        <strain evidence="2 3">TNB02</strain>
    </source>
</reference>
<keyword evidence="1" id="KW-0732">Signal</keyword>
<keyword evidence="3" id="KW-1185">Reference proteome</keyword>
<dbReference type="EMBL" id="RBED01000080">
    <property type="protein sequence ID" value="RNL57146.1"/>
    <property type="molecule type" value="Genomic_DNA"/>
</dbReference>
<feature type="chain" id="PRO_5017933067" description="Ig-like domain-containing protein" evidence="1">
    <location>
        <begin position="27"/>
        <end position="137"/>
    </location>
</feature>
<name>A0A3N0C3D7_9MICC</name>
<sequence length="137" mass="13756">MARRQLLLALPLAGMLALCAPGLAWAAFTVQVSAALGVGTYQIPAPASAAGTLVCTTSQGQRGASIVFSSVASVSRATGYRATLTPPVGSPLQSDVGATGTFQIPMAITAGKGKYTFSVVAKVGSWVGAPLQQTITC</sequence>
<protein>
    <recommendedName>
        <fullName evidence="4">Ig-like domain-containing protein</fullName>
    </recommendedName>
</protein>
<dbReference type="Proteomes" id="UP000273807">
    <property type="component" value="Unassembled WGS sequence"/>
</dbReference>
<feature type="signal peptide" evidence="1">
    <location>
        <begin position="1"/>
        <end position="26"/>
    </location>
</feature>
<proteinExistence type="predicted"/>
<evidence type="ECO:0000313" key="2">
    <source>
        <dbReference type="EMBL" id="RNL57146.1"/>
    </source>
</evidence>
<gene>
    <name evidence="2" type="ORF">D7003_07530</name>
</gene>
<organism evidence="2 3">
    <name type="scientific">Arthrobacter oryzae</name>
    <dbReference type="NCBI Taxonomy" id="409290"/>
    <lineage>
        <taxon>Bacteria</taxon>
        <taxon>Bacillati</taxon>
        <taxon>Actinomycetota</taxon>
        <taxon>Actinomycetes</taxon>
        <taxon>Micrococcales</taxon>
        <taxon>Micrococcaceae</taxon>
        <taxon>Arthrobacter</taxon>
    </lineage>
</organism>
<evidence type="ECO:0000256" key="1">
    <source>
        <dbReference type="SAM" id="SignalP"/>
    </source>
</evidence>
<accession>A0A3N0C3D7</accession>
<dbReference type="AlphaFoldDB" id="A0A3N0C3D7"/>
<evidence type="ECO:0008006" key="4">
    <source>
        <dbReference type="Google" id="ProtNLM"/>
    </source>
</evidence>